<dbReference type="Pfam" id="PF01610">
    <property type="entry name" value="DDE_Tnp_ISL3"/>
    <property type="match status" value="1"/>
</dbReference>
<gene>
    <name evidence="2" type="ORF">H1B31_05870</name>
</gene>
<accession>A0A7G7VH54</accession>
<name>A0A7G7VH54_9FIRM</name>
<dbReference type="AlphaFoldDB" id="A0A7G7VH54"/>
<organism evidence="2 3">
    <name type="scientific">Selenomonas timonae</name>
    <dbReference type="NCBI Taxonomy" id="2754044"/>
    <lineage>
        <taxon>Bacteria</taxon>
        <taxon>Bacillati</taxon>
        <taxon>Bacillota</taxon>
        <taxon>Negativicutes</taxon>
        <taxon>Selenomonadales</taxon>
        <taxon>Selenomonadaceae</taxon>
        <taxon>Selenomonas</taxon>
    </lineage>
</organism>
<feature type="domain" description="Transposase IS204/IS1001/IS1096/IS1165 DDE" evidence="1">
    <location>
        <begin position="109"/>
        <end position="343"/>
    </location>
</feature>
<dbReference type="PANTHER" id="PTHR33498:SF1">
    <property type="entry name" value="TRANSPOSASE FOR INSERTION SEQUENCE ELEMENT IS1557"/>
    <property type="match status" value="1"/>
</dbReference>
<dbReference type="PANTHER" id="PTHR33498">
    <property type="entry name" value="TRANSPOSASE FOR INSERTION SEQUENCE ELEMENT IS1557"/>
    <property type="match status" value="1"/>
</dbReference>
<evidence type="ECO:0000313" key="2">
    <source>
        <dbReference type="EMBL" id="QNH53447.1"/>
    </source>
</evidence>
<sequence>MSAVHRSNGTATSRRNVSGVMRTACYVHCKRPRVLCDKCGTVQVNAPFERKNSRFTLLFEGYAMLLLQDIPRAGASHLLRCDEKSLAAILTYWVHDAVNRMDLSDTCSIAMDETTFRRGHKYVTVAVRRRVFDVEPGRDKTAAKNVGEKLERNGGNTKSVNSLTSDMSASYLSAVREVFPNAKQTIDKFHVKQVPLKALDTVRKDEQKESGRKKELFLCRKLFMVPQGRMTDKQRTMATELSKQYKKTGRAFRIVQSLDDFYASTSMDEAQTRLDKLCSWMRRCRLKPMKDAALTLRNHSKEIRNYFHTRLTNAICEGINAMIQAAKRKARGFHAFEGYAAMIYLVAGKLELDTPVLLWK</sequence>
<keyword evidence="3" id="KW-1185">Reference proteome</keyword>
<dbReference type="NCBIfam" id="NF033550">
    <property type="entry name" value="transpos_ISL3"/>
    <property type="match status" value="1"/>
</dbReference>
<dbReference type="InterPro" id="IPR002560">
    <property type="entry name" value="Transposase_DDE"/>
</dbReference>
<dbReference type="InterPro" id="IPR047951">
    <property type="entry name" value="Transpos_ISL3"/>
</dbReference>
<dbReference type="KEGG" id="stim:H1B31_05870"/>
<proteinExistence type="predicted"/>
<dbReference type="Proteomes" id="UP000515480">
    <property type="component" value="Chromosome"/>
</dbReference>
<evidence type="ECO:0000313" key="3">
    <source>
        <dbReference type="Proteomes" id="UP000515480"/>
    </source>
</evidence>
<protein>
    <submittedName>
        <fullName evidence="2">ISL3 family transposase</fullName>
    </submittedName>
</protein>
<evidence type="ECO:0000259" key="1">
    <source>
        <dbReference type="Pfam" id="PF01610"/>
    </source>
</evidence>
<dbReference type="EMBL" id="CP060204">
    <property type="protein sequence ID" value="QNH53447.1"/>
    <property type="molecule type" value="Genomic_DNA"/>
</dbReference>
<reference evidence="2 3" key="1">
    <citation type="submission" date="2020-07" db="EMBL/GenBank/DDBJ databases">
        <title>Complete genome and description of Selenomonas timonensis sp. nov., a new bacterium isolated from a gingivitis subject.</title>
        <authorList>
            <person name="Antezack A."/>
        </authorList>
    </citation>
    <scope>NUCLEOTIDE SEQUENCE [LARGE SCALE GENOMIC DNA]</scope>
    <source>
        <strain evidence="2 3">Marseille-Q3039</strain>
    </source>
</reference>